<evidence type="ECO:0000256" key="3">
    <source>
        <dbReference type="ARBA" id="ARBA00022723"/>
    </source>
</evidence>
<dbReference type="Proteomes" id="UP000289437">
    <property type="component" value="Unassembled WGS sequence"/>
</dbReference>
<evidence type="ECO:0000313" key="10">
    <source>
        <dbReference type="EMBL" id="RXH55089.1"/>
    </source>
</evidence>
<keyword evidence="11" id="KW-1185">Reference proteome</keyword>
<keyword evidence="5 8" id="KW-0460">Magnesium</keyword>
<comment type="similarity">
    <text evidence="8">Belongs to the P-Pant transferase superfamily. AcpS family.</text>
</comment>
<dbReference type="InterPro" id="IPR004568">
    <property type="entry name" value="Ppantetheine-prot_Trfase_dom"/>
</dbReference>
<keyword evidence="7 8" id="KW-0275">Fatty acid biosynthesis</keyword>
<feature type="domain" description="4'-phosphopantetheinyl transferase" evidence="9">
    <location>
        <begin position="9"/>
        <end position="126"/>
    </location>
</feature>
<proteinExistence type="inferred from homology"/>
<keyword evidence="2 8" id="KW-0808">Transferase</keyword>
<comment type="cofactor">
    <cofactor evidence="8">
        <name>Mg(2+)</name>
        <dbReference type="ChEBI" id="CHEBI:18420"/>
    </cofactor>
</comment>
<comment type="caution">
    <text evidence="10">The sequence shown here is derived from an EMBL/GenBank/DDBJ whole genome shotgun (WGS) entry which is preliminary data.</text>
</comment>
<evidence type="ECO:0000256" key="1">
    <source>
        <dbReference type="ARBA" id="ARBA00022516"/>
    </source>
</evidence>
<organism evidence="10 11">
    <name type="scientific">Granulicella sibirica</name>
    <dbReference type="NCBI Taxonomy" id="2479048"/>
    <lineage>
        <taxon>Bacteria</taxon>
        <taxon>Pseudomonadati</taxon>
        <taxon>Acidobacteriota</taxon>
        <taxon>Terriglobia</taxon>
        <taxon>Terriglobales</taxon>
        <taxon>Acidobacteriaceae</taxon>
        <taxon>Granulicella</taxon>
    </lineage>
</organism>
<evidence type="ECO:0000256" key="2">
    <source>
        <dbReference type="ARBA" id="ARBA00022679"/>
    </source>
</evidence>
<dbReference type="GO" id="GO:0005737">
    <property type="term" value="C:cytoplasm"/>
    <property type="evidence" value="ECO:0007669"/>
    <property type="project" value="UniProtKB-SubCell"/>
</dbReference>
<dbReference type="SUPFAM" id="SSF56214">
    <property type="entry name" value="4'-phosphopantetheinyl transferase"/>
    <property type="match status" value="1"/>
</dbReference>
<sequence length="132" mass="14308">MVRLAMVLGVGTDLIEISRIAKSVERFGEAFLRRVYTTEEVAYCQRKVKNAAESFAARFAAKEAAAKALGTGISHGVSWTEFAVSRAPGQRPMLRFHGRAAELATELGVTRISLSLTHSRDVAMAVVVLEGN</sequence>
<evidence type="ECO:0000313" key="11">
    <source>
        <dbReference type="Proteomes" id="UP000289437"/>
    </source>
</evidence>
<dbReference type="NCBIfam" id="TIGR00556">
    <property type="entry name" value="pantethn_trn"/>
    <property type="match status" value="1"/>
</dbReference>
<name>A0A4Q0SZY7_9BACT</name>
<evidence type="ECO:0000259" key="9">
    <source>
        <dbReference type="Pfam" id="PF01648"/>
    </source>
</evidence>
<keyword evidence="1 8" id="KW-0444">Lipid biosynthesis</keyword>
<evidence type="ECO:0000256" key="6">
    <source>
        <dbReference type="ARBA" id="ARBA00023098"/>
    </source>
</evidence>
<keyword evidence="4 8" id="KW-0276">Fatty acid metabolism</keyword>
<dbReference type="Gene3D" id="3.90.470.20">
    <property type="entry name" value="4'-phosphopantetheinyl transferase domain"/>
    <property type="match status" value="1"/>
</dbReference>
<dbReference type="GO" id="GO:0000287">
    <property type="term" value="F:magnesium ion binding"/>
    <property type="evidence" value="ECO:0007669"/>
    <property type="project" value="UniProtKB-UniRule"/>
</dbReference>
<dbReference type="InterPro" id="IPR008278">
    <property type="entry name" value="4-PPantetheinyl_Trfase_dom"/>
</dbReference>
<protein>
    <recommendedName>
        <fullName evidence="8">Holo-[acyl-carrier-protein] synthase</fullName>
        <shortName evidence="8">Holo-ACP synthase</shortName>
        <ecNumber evidence="8">2.7.8.7</ecNumber>
    </recommendedName>
    <alternativeName>
        <fullName evidence="8">4'-phosphopantetheinyl transferase AcpS</fullName>
    </alternativeName>
</protein>
<comment type="function">
    <text evidence="8">Transfers the 4'-phosphopantetheine moiety from coenzyme A to a Ser of acyl-carrier-protein.</text>
</comment>
<dbReference type="HAMAP" id="MF_00101">
    <property type="entry name" value="AcpS"/>
    <property type="match status" value="1"/>
</dbReference>
<comment type="catalytic activity">
    <reaction evidence="8">
        <text>apo-[ACP] + CoA = holo-[ACP] + adenosine 3',5'-bisphosphate + H(+)</text>
        <dbReference type="Rhea" id="RHEA:12068"/>
        <dbReference type="Rhea" id="RHEA-COMP:9685"/>
        <dbReference type="Rhea" id="RHEA-COMP:9690"/>
        <dbReference type="ChEBI" id="CHEBI:15378"/>
        <dbReference type="ChEBI" id="CHEBI:29999"/>
        <dbReference type="ChEBI" id="CHEBI:57287"/>
        <dbReference type="ChEBI" id="CHEBI:58343"/>
        <dbReference type="ChEBI" id="CHEBI:64479"/>
        <dbReference type="EC" id="2.7.8.7"/>
    </reaction>
</comment>
<gene>
    <name evidence="8" type="primary">acpS</name>
    <name evidence="10" type="ORF">GRAN_4193</name>
</gene>
<dbReference type="Pfam" id="PF01648">
    <property type="entry name" value="ACPS"/>
    <property type="match status" value="1"/>
</dbReference>
<keyword evidence="6 8" id="KW-0443">Lipid metabolism</keyword>
<accession>A0A4Q0SZY7</accession>
<evidence type="ECO:0000256" key="8">
    <source>
        <dbReference type="HAMAP-Rule" id="MF_00101"/>
    </source>
</evidence>
<dbReference type="InterPro" id="IPR037143">
    <property type="entry name" value="4-PPantetheinyl_Trfase_dom_sf"/>
</dbReference>
<comment type="subcellular location">
    <subcellularLocation>
        <location evidence="8">Cytoplasm</location>
    </subcellularLocation>
</comment>
<dbReference type="EMBL" id="RDSM01000003">
    <property type="protein sequence ID" value="RXH55089.1"/>
    <property type="molecule type" value="Genomic_DNA"/>
</dbReference>
<keyword evidence="8" id="KW-0963">Cytoplasm</keyword>
<keyword evidence="3 8" id="KW-0479">Metal-binding</keyword>
<reference evidence="10 11" key="1">
    <citation type="submission" date="2018-11" db="EMBL/GenBank/DDBJ databases">
        <authorList>
            <person name="Mardanov A.V."/>
            <person name="Ravin N.V."/>
            <person name="Dedysh S.N."/>
        </authorList>
    </citation>
    <scope>NUCLEOTIDE SEQUENCE [LARGE SCALE GENOMIC DNA]</scope>
    <source>
        <strain evidence="10 11">AF10</strain>
    </source>
</reference>
<dbReference type="GO" id="GO:0008897">
    <property type="term" value="F:holo-[acyl-carrier-protein] synthase activity"/>
    <property type="evidence" value="ECO:0007669"/>
    <property type="project" value="UniProtKB-UniRule"/>
</dbReference>
<dbReference type="AlphaFoldDB" id="A0A4Q0SZY7"/>
<feature type="binding site" evidence="8">
    <location>
        <position position="63"/>
    </location>
    <ligand>
        <name>Mg(2+)</name>
        <dbReference type="ChEBI" id="CHEBI:18420"/>
    </ligand>
</feature>
<reference evidence="11" key="2">
    <citation type="submission" date="2019-02" db="EMBL/GenBank/DDBJ databases">
        <title>Granulicella sibirica sp. nov., a psychrotolerant acidobacterium isolated from an organic soil layer in forested tundra, West Siberia.</title>
        <authorList>
            <person name="Oshkin I.Y."/>
            <person name="Kulichevskaya I.S."/>
            <person name="Rijpstra W.I.C."/>
            <person name="Sinninghe Damste J.S."/>
            <person name="Rakitin A.L."/>
            <person name="Ravin N.V."/>
            <person name="Dedysh S.N."/>
        </authorList>
    </citation>
    <scope>NUCLEOTIDE SEQUENCE [LARGE SCALE GENOMIC DNA]</scope>
    <source>
        <strain evidence="11">AF10</strain>
    </source>
</reference>
<evidence type="ECO:0000256" key="5">
    <source>
        <dbReference type="ARBA" id="ARBA00022842"/>
    </source>
</evidence>
<dbReference type="InterPro" id="IPR002582">
    <property type="entry name" value="ACPS"/>
</dbReference>
<feature type="binding site" evidence="8">
    <location>
        <position position="13"/>
    </location>
    <ligand>
        <name>Mg(2+)</name>
        <dbReference type="ChEBI" id="CHEBI:18420"/>
    </ligand>
</feature>
<dbReference type="GO" id="GO:0006633">
    <property type="term" value="P:fatty acid biosynthetic process"/>
    <property type="evidence" value="ECO:0007669"/>
    <property type="project" value="UniProtKB-UniRule"/>
</dbReference>
<dbReference type="NCBIfam" id="TIGR00516">
    <property type="entry name" value="acpS"/>
    <property type="match status" value="1"/>
</dbReference>
<evidence type="ECO:0000256" key="7">
    <source>
        <dbReference type="ARBA" id="ARBA00023160"/>
    </source>
</evidence>
<dbReference type="EC" id="2.7.8.7" evidence="8"/>
<evidence type="ECO:0000256" key="4">
    <source>
        <dbReference type="ARBA" id="ARBA00022832"/>
    </source>
</evidence>